<feature type="transmembrane region" description="Helical" evidence="1">
    <location>
        <begin position="113"/>
        <end position="136"/>
    </location>
</feature>
<keyword evidence="1" id="KW-0472">Membrane</keyword>
<organism evidence="2">
    <name type="scientific">hydrothermal vent metagenome</name>
    <dbReference type="NCBI Taxonomy" id="652676"/>
    <lineage>
        <taxon>unclassified sequences</taxon>
        <taxon>metagenomes</taxon>
        <taxon>ecological metagenomes</taxon>
    </lineage>
</organism>
<proteinExistence type="predicted"/>
<accession>A0A3B0VB22</accession>
<name>A0A3B0VB22_9ZZZZ</name>
<dbReference type="EMBL" id="UOEX01000318">
    <property type="protein sequence ID" value="VAW40081.1"/>
    <property type="molecule type" value="Genomic_DNA"/>
</dbReference>
<dbReference type="AlphaFoldDB" id="A0A3B0VB22"/>
<gene>
    <name evidence="2" type="ORF">MNBD_DELTA03-460</name>
</gene>
<sequence>MKRFSALTILCLVVLQAAPALAVQHHGGTEGLVAHQIGHLLFMAGMVYLLISTWCERHSASGWPQFTTFLIFILLWNLLTFSGHWLAEYIPPSQFQNQGGHHIAFTIHSSTDLLFYLSRLDHLLLLPALYFLFLALRKWRRQ</sequence>
<evidence type="ECO:0000313" key="2">
    <source>
        <dbReference type="EMBL" id="VAW40081.1"/>
    </source>
</evidence>
<feature type="transmembrane region" description="Helical" evidence="1">
    <location>
        <begin position="66"/>
        <end position="87"/>
    </location>
</feature>
<keyword evidence="1" id="KW-1133">Transmembrane helix</keyword>
<keyword evidence="1" id="KW-0812">Transmembrane</keyword>
<evidence type="ECO:0000256" key="1">
    <source>
        <dbReference type="SAM" id="Phobius"/>
    </source>
</evidence>
<reference evidence="2" key="1">
    <citation type="submission" date="2018-06" db="EMBL/GenBank/DDBJ databases">
        <authorList>
            <person name="Zhirakovskaya E."/>
        </authorList>
    </citation>
    <scope>NUCLEOTIDE SEQUENCE</scope>
</reference>
<feature type="transmembrane region" description="Helical" evidence="1">
    <location>
        <begin position="32"/>
        <end position="54"/>
    </location>
</feature>
<protein>
    <submittedName>
        <fullName evidence="2">Uncharacterized protein</fullName>
    </submittedName>
</protein>